<dbReference type="EMBL" id="JAULSV010000003">
    <property type="protein sequence ID" value="KAK0648168.1"/>
    <property type="molecule type" value="Genomic_DNA"/>
</dbReference>
<evidence type="ECO:0000313" key="1">
    <source>
        <dbReference type="EMBL" id="KAK0648168.1"/>
    </source>
</evidence>
<comment type="caution">
    <text evidence="1">The sequence shown here is derived from an EMBL/GenBank/DDBJ whole genome shotgun (WGS) entry which is preliminary data.</text>
</comment>
<organism evidence="1 2">
    <name type="scientific">Cercophora newfieldiana</name>
    <dbReference type="NCBI Taxonomy" id="92897"/>
    <lineage>
        <taxon>Eukaryota</taxon>
        <taxon>Fungi</taxon>
        <taxon>Dikarya</taxon>
        <taxon>Ascomycota</taxon>
        <taxon>Pezizomycotina</taxon>
        <taxon>Sordariomycetes</taxon>
        <taxon>Sordariomycetidae</taxon>
        <taxon>Sordariales</taxon>
        <taxon>Lasiosphaeriaceae</taxon>
        <taxon>Cercophora</taxon>
    </lineage>
</organism>
<protein>
    <submittedName>
        <fullName evidence="1">Uncharacterized protein</fullName>
    </submittedName>
</protein>
<reference evidence="1" key="1">
    <citation type="submission" date="2023-06" db="EMBL/GenBank/DDBJ databases">
        <title>Genome-scale phylogeny and comparative genomics of the fungal order Sordariales.</title>
        <authorList>
            <consortium name="Lawrence Berkeley National Laboratory"/>
            <person name="Hensen N."/>
            <person name="Bonometti L."/>
            <person name="Westerberg I."/>
            <person name="Brannstrom I.O."/>
            <person name="Guillou S."/>
            <person name="Cros-Aarteil S."/>
            <person name="Calhoun S."/>
            <person name="Haridas S."/>
            <person name="Kuo A."/>
            <person name="Mondo S."/>
            <person name="Pangilinan J."/>
            <person name="Riley R."/>
            <person name="Labutti K."/>
            <person name="Andreopoulos B."/>
            <person name="Lipzen A."/>
            <person name="Chen C."/>
            <person name="Yanf M."/>
            <person name="Daum C."/>
            <person name="Ng V."/>
            <person name="Clum A."/>
            <person name="Steindorff A."/>
            <person name="Ohm R."/>
            <person name="Martin F."/>
            <person name="Silar P."/>
            <person name="Natvig D."/>
            <person name="Lalanne C."/>
            <person name="Gautier V."/>
            <person name="Ament-Velasquez S.L."/>
            <person name="Kruys A."/>
            <person name="Hutchinson M.I."/>
            <person name="Powell A.J."/>
            <person name="Barry K."/>
            <person name="Miller A.N."/>
            <person name="Grigoriev I.V."/>
            <person name="Debuchy R."/>
            <person name="Gladieux P."/>
            <person name="Thoren M.H."/>
            <person name="Johannesson H."/>
        </authorList>
    </citation>
    <scope>NUCLEOTIDE SEQUENCE</scope>
    <source>
        <strain evidence="1">SMH2532-1</strain>
    </source>
</reference>
<keyword evidence="2" id="KW-1185">Reference proteome</keyword>
<dbReference type="AlphaFoldDB" id="A0AA39Y908"/>
<proteinExistence type="predicted"/>
<sequence length="283" mass="31903">MEVNVDDLCHACDEAWSALQEVKDDVETHGIPSTNPPQRTALEATFFDARARLAKEYYSIVRQIVEARDQSIQLLFRHDDTRLAWAMDLLNQSYENAHRRVPGGLQAHPREGLVSPLLCLISRIEDTVINVSIIHMAEEVLYGDCAVEQRSPFFRQLREQDSANPISATIKSTFGDKIKRFYSSVIGEGAPNNDRIPGTEFFRNTPAARKMLVAAASEVEGHLYEALVRPCPVLSHAAIAARRERSIHYGKLLLESAVGAAFPEELEYNMAWIKLIRDSEWGR</sequence>
<name>A0AA39Y908_9PEZI</name>
<dbReference type="Proteomes" id="UP001174936">
    <property type="component" value="Unassembled WGS sequence"/>
</dbReference>
<gene>
    <name evidence="1" type="ORF">B0T16DRAFT_407817</name>
</gene>
<evidence type="ECO:0000313" key="2">
    <source>
        <dbReference type="Proteomes" id="UP001174936"/>
    </source>
</evidence>
<accession>A0AA39Y908</accession>